<dbReference type="KEGG" id="tdf:H9L22_02595"/>
<sequence length="267" mass="27940">MKAAAKALKSPQPIPADLPIKLGVDLGTAFTVLVVTDEAGTPLAAAHTFADVVRDGVVWDFAGAQQVVRNLRLQLEEATGRELTRGAVTIPPGVNAADHRAHRYVIEGAGIDCTAVIDETTAANAVLGIRNGAVVDIGGGTTGVAILRDGEVIANIDEPTGGTHLSLVIAGAFGIPFEEAEKRKVKPRLQRELLPVVRPTLEKVATIVRDAVRDHDVDHITMVGGTAAFFGAADIVADVTGRRTTLAPHPMLVTPVGVASWAENLTR</sequence>
<dbReference type="NCBIfam" id="NF011660">
    <property type="entry name" value="PRK15080.1"/>
    <property type="match status" value="1"/>
</dbReference>
<dbReference type="SUPFAM" id="SSF53067">
    <property type="entry name" value="Actin-like ATPase domain"/>
    <property type="match status" value="2"/>
</dbReference>
<dbReference type="AlphaFoldDB" id="A0A7H0HA77"/>
<dbReference type="Pfam" id="PF11104">
    <property type="entry name" value="PilM_2"/>
    <property type="match status" value="1"/>
</dbReference>
<gene>
    <name evidence="1" type="primary">eutJ</name>
    <name evidence="1" type="ORF">H9L22_02595</name>
</gene>
<dbReference type="InterPro" id="IPR005883">
    <property type="entry name" value="PilM"/>
</dbReference>
<evidence type="ECO:0000313" key="2">
    <source>
        <dbReference type="Proteomes" id="UP000516117"/>
    </source>
</evidence>
<keyword evidence="2" id="KW-1185">Reference proteome</keyword>
<dbReference type="PANTHER" id="PTHR32432">
    <property type="entry name" value="CELL DIVISION PROTEIN FTSA-RELATED"/>
    <property type="match status" value="1"/>
</dbReference>
<dbReference type="EMBL" id="CP060789">
    <property type="protein sequence ID" value="QNP57443.1"/>
    <property type="molecule type" value="Genomic_DNA"/>
</dbReference>
<dbReference type="InterPro" id="IPR043129">
    <property type="entry name" value="ATPase_NBD"/>
</dbReference>
<dbReference type="NCBIfam" id="TIGR02529">
    <property type="entry name" value="EutJ"/>
    <property type="match status" value="1"/>
</dbReference>
<dbReference type="Proteomes" id="UP000516117">
    <property type="component" value="Chromosome"/>
</dbReference>
<name>A0A7H0HA77_9ACTN</name>
<accession>A0A7H0HA77</accession>
<dbReference type="PANTHER" id="PTHR32432:SF3">
    <property type="entry name" value="ETHANOLAMINE UTILIZATION PROTEIN EUTJ"/>
    <property type="match status" value="1"/>
</dbReference>
<evidence type="ECO:0000313" key="1">
    <source>
        <dbReference type="EMBL" id="QNP57443.1"/>
    </source>
</evidence>
<dbReference type="Gene3D" id="3.30.420.40">
    <property type="match status" value="2"/>
</dbReference>
<reference evidence="1 2" key="1">
    <citation type="submission" date="2020-08" db="EMBL/GenBank/DDBJ databases">
        <title>Genome sequence of Tessaracoccus defluvii JCM 17540T.</title>
        <authorList>
            <person name="Hyun D.-W."/>
            <person name="Bae J.-W."/>
        </authorList>
    </citation>
    <scope>NUCLEOTIDE SEQUENCE [LARGE SCALE GENOMIC DNA]</scope>
    <source>
        <strain evidence="1 2">JCM 17540</strain>
    </source>
</reference>
<proteinExistence type="predicted"/>
<dbReference type="InterPro" id="IPR050696">
    <property type="entry name" value="FtsA/MreB"/>
</dbReference>
<dbReference type="InterPro" id="IPR013366">
    <property type="entry name" value="EutJ"/>
</dbReference>
<dbReference type="CDD" id="cd24047">
    <property type="entry name" value="ASKHA_NBD_EutJ"/>
    <property type="match status" value="1"/>
</dbReference>
<organism evidence="1 2">
    <name type="scientific">Tessaracoccus defluvii</name>
    <dbReference type="NCBI Taxonomy" id="1285901"/>
    <lineage>
        <taxon>Bacteria</taxon>
        <taxon>Bacillati</taxon>
        <taxon>Actinomycetota</taxon>
        <taxon>Actinomycetes</taxon>
        <taxon>Propionibacteriales</taxon>
        <taxon>Propionibacteriaceae</taxon>
        <taxon>Tessaracoccus</taxon>
    </lineage>
</organism>
<protein>
    <submittedName>
        <fullName evidence="1">Ethanolamine utilization protein EutJ</fullName>
    </submittedName>
</protein>